<evidence type="ECO:0000256" key="5">
    <source>
        <dbReference type="ARBA" id="ARBA00023136"/>
    </source>
</evidence>
<keyword evidence="3 6" id="KW-0812">Transmembrane</keyword>
<feature type="transmembrane region" description="Helical" evidence="7">
    <location>
        <begin position="221"/>
        <end position="242"/>
    </location>
</feature>
<dbReference type="PROSITE" id="PS00221">
    <property type="entry name" value="MIP"/>
    <property type="match status" value="1"/>
</dbReference>
<dbReference type="Gene3D" id="1.20.1080.10">
    <property type="entry name" value="Glycerol uptake facilitator protein"/>
    <property type="match status" value="1"/>
</dbReference>
<keyword evidence="4 7" id="KW-1133">Transmembrane helix</keyword>
<gene>
    <name evidence="8" type="ORF">HBN54_001318</name>
</gene>
<comment type="subcellular location">
    <subcellularLocation>
        <location evidence="1">Membrane</location>
        <topology evidence="1">Multi-pass membrane protein</topology>
    </subcellularLocation>
</comment>
<dbReference type="SUPFAM" id="SSF81338">
    <property type="entry name" value="Aquaporin-like"/>
    <property type="match status" value="1"/>
</dbReference>
<dbReference type="InterPro" id="IPR000425">
    <property type="entry name" value="MIP"/>
</dbReference>
<dbReference type="InterPro" id="IPR022357">
    <property type="entry name" value="MIP_CS"/>
</dbReference>
<dbReference type="Proteomes" id="UP000717634">
    <property type="component" value="Unassembled WGS sequence"/>
</dbReference>
<dbReference type="InterPro" id="IPR023271">
    <property type="entry name" value="Aquaporin-like"/>
</dbReference>
<feature type="transmembrane region" description="Helical" evidence="7">
    <location>
        <begin position="18"/>
        <end position="38"/>
    </location>
</feature>
<dbReference type="PRINTS" id="PR00783">
    <property type="entry name" value="MINTRINSICP"/>
</dbReference>
<dbReference type="PANTHER" id="PTHR45724:SF13">
    <property type="entry name" value="AQUAPORIN NIP1-1-RELATED"/>
    <property type="match status" value="1"/>
</dbReference>
<evidence type="ECO:0000256" key="2">
    <source>
        <dbReference type="ARBA" id="ARBA00022448"/>
    </source>
</evidence>
<dbReference type="PANTHER" id="PTHR45724">
    <property type="entry name" value="AQUAPORIN NIP2-1"/>
    <property type="match status" value="1"/>
</dbReference>
<keyword evidence="9" id="KW-1185">Reference proteome</keyword>
<reference evidence="8 9" key="1">
    <citation type="submission" date="2020-03" db="EMBL/GenBank/DDBJ databases">
        <title>Genomic Encyclopedia of Type Strains, Phase IV (KMG-V): Genome sequencing to study the core and pangenomes of soil and plant-associated prokaryotes.</title>
        <authorList>
            <person name="Whitman W."/>
        </authorList>
    </citation>
    <scope>NUCLEOTIDE SEQUENCE [LARGE SCALE GENOMIC DNA]</scope>
    <source>
        <strain evidence="8 9">1B</strain>
    </source>
</reference>
<evidence type="ECO:0000256" key="1">
    <source>
        <dbReference type="ARBA" id="ARBA00004141"/>
    </source>
</evidence>
<accession>A0ABX1HFA4</accession>
<feature type="transmembrane region" description="Helical" evidence="7">
    <location>
        <begin position="104"/>
        <end position="126"/>
    </location>
</feature>
<comment type="similarity">
    <text evidence="6">Belongs to the MIP/aquaporin (TC 1.A.8) family.</text>
</comment>
<keyword evidence="2 6" id="KW-0813">Transport</keyword>
<evidence type="ECO:0000256" key="4">
    <source>
        <dbReference type="ARBA" id="ARBA00022989"/>
    </source>
</evidence>
<evidence type="ECO:0000313" key="8">
    <source>
        <dbReference type="EMBL" id="NKI88725.1"/>
    </source>
</evidence>
<name>A0ABX1HFA4_9BACT</name>
<feature type="transmembrane region" description="Helical" evidence="7">
    <location>
        <begin position="146"/>
        <end position="169"/>
    </location>
</feature>
<evidence type="ECO:0000313" key="9">
    <source>
        <dbReference type="Proteomes" id="UP000717634"/>
    </source>
</evidence>
<sequence length="261" mass="28269">MLFAAHLLRTLRRHWPHYLVEAAGIMAFLVFSSVAAVVCHHPNSAVARALGPHAWVQRMGVGLIVGGLIVAMAYSPWGKRSGAHFNPAVTLGFWQLGHIRTADAIWYVVAQFAGALVAGVAIFWLLAPWFGHPDVHYNTTRPPEGAYGWVIALGAEILISGALMMVMLWSLHSARLKQCTGAFVGLLLALFVVVEAPLSGMSLNPARTLGSAVAAGGSPGLWLYFVGPLAATWVTAIVYGRWRRRHSPTERPPVYPDYSAE</sequence>
<organism evidence="8 9">
    <name type="scientific">Hymenobacter artigasi</name>
    <dbReference type="NCBI Taxonomy" id="2719616"/>
    <lineage>
        <taxon>Bacteria</taxon>
        <taxon>Pseudomonadati</taxon>
        <taxon>Bacteroidota</taxon>
        <taxon>Cytophagia</taxon>
        <taxon>Cytophagales</taxon>
        <taxon>Hymenobacteraceae</taxon>
        <taxon>Hymenobacter</taxon>
    </lineage>
</organism>
<dbReference type="RefSeq" id="WP_168672353.1">
    <property type="nucleotide sequence ID" value="NZ_JAAVTK010000003.1"/>
</dbReference>
<comment type="caution">
    <text evidence="8">The sequence shown here is derived from an EMBL/GenBank/DDBJ whole genome shotgun (WGS) entry which is preliminary data.</text>
</comment>
<keyword evidence="5 7" id="KW-0472">Membrane</keyword>
<evidence type="ECO:0000256" key="6">
    <source>
        <dbReference type="RuleBase" id="RU000477"/>
    </source>
</evidence>
<evidence type="ECO:0000256" key="3">
    <source>
        <dbReference type="ARBA" id="ARBA00022692"/>
    </source>
</evidence>
<feature type="transmembrane region" description="Helical" evidence="7">
    <location>
        <begin position="181"/>
        <end position="201"/>
    </location>
</feature>
<protein>
    <submittedName>
        <fullName evidence="8">Aquaporin Z</fullName>
    </submittedName>
</protein>
<proteinExistence type="inferred from homology"/>
<dbReference type="Pfam" id="PF00230">
    <property type="entry name" value="MIP"/>
    <property type="match status" value="1"/>
</dbReference>
<dbReference type="EMBL" id="JAAVTK010000003">
    <property type="protein sequence ID" value="NKI88725.1"/>
    <property type="molecule type" value="Genomic_DNA"/>
</dbReference>
<evidence type="ECO:0000256" key="7">
    <source>
        <dbReference type="SAM" id="Phobius"/>
    </source>
</evidence>
<dbReference type="InterPro" id="IPR034294">
    <property type="entry name" value="Aquaporin_transptr"/>
</dbReference>
<feature type="transmembrane region" description="Helical" evidence="7">
    <location>
        <begin position="58"/>
        <end position="77"/>
    </location>
</feature>